<evidence type="ECO:0000313" key="3">
    <source>
        <dbReference type="Proteomes" id="UP000664859"/>
    </source>
</evidence>
<feature type="non-terminal residue" evidence="2">
    <location>
        <position position="1"/>
    </location>
</feature>
<sequence length="743" mass="81745">ASTGAIAAAYAALEELGFAFFHPLQPLRPEALSVPLSLGTRLESPRWHYRGFHVHTQHPLELTDVLQGFDIVEAGSSAAEARKLAAAKAGHQQEQEQQPDSLGWRDESGAGCGETWDSMLRDVELFFEWCAANRVNRVQWLLLADPHGERRGGGGGGGAARLALRQVRLARLAALAHAFGLLAGVDVPIGLQQQHAWYMVSPRQAAAEQARRIRERCDWVAQAGFDFVSTESGLSEFTHPGDELMLSLIDTFATYVNETLQLPATIKVHCSQGQTCANYPDPRADAGSSAQPLNFNFLPTYANPAMGVMPHTVQAYGLDDFSANVYGNADFSEMRDYMFYEAKKGERAVVYYGETAYWVSVDVDVPLFLPLYGERRLHDLRLIAREEEAQGFSIDGQMNFDSGWEWGYWLNDVITARAAWDPHTGAATDAEALSSLLQPVLARALGAPTAQRLTAWLQRLTSAQHALLVRGSHSVDSASSSNSTAPHPLLTGVAYLSGSDTWFEVPRMAGLAGTQPDRVLAHQWRHAAYGGVAPLLRAMDDAFTGFADEMRLIAQDHCATSTAGSRGSGEAFNALLQELQDGIDMLALRAKHVRLLYKAQAPSTDSEHAKALLAQSRSVIGRAKEIVSRREANYRAPVSRIAAWRESGPTVYRYGYLWAVHSLYYWWRDQGRAEAAVLQRSRPGACYLNRMDPVQVAFGWGKQTFQAIRMAVAAAIPLHSDAFTNCLAPPAAEYKFPQDLHKY</sequence>
<feature type="non-terminal residue" evidence="2">
    <location>
        <position position="743"/>
    </location>
</feature>
<gene>
    <name evidence="2" type="ORF">JKP88DRAFT_301763</name>
</gene>
<evidence type="ECO:0000256" key="1">
    <source>
        <dbReference type="SAM" id="MobiDB-lite"/>
    </source>
</evidence>
<reference evidence="2" key="1">
    <citation type="submission" date="2021-02" db="EMBL/GenBank/DDBJ databases">
        <title>First Annotated Genome of the Yellow-green Alga Tribonema minus.</title>
        <authorList>
            <person name="Mahan K.M."/>
        </authorList>
    </citation>
    <scope>NUCLEOTIDE SEQUENCE</scope>
    <source>
        <strain evidence="2">UTEX B ZZ1240</strain>
    </source>
</reference>
<feature type="region of interest" description="Disordered" evidence="1">
    <location>
        <begin position="86"/>
        <end position="108"/>
    </location>
</feature>
<dbReference type="Proteomes" id="UP000664859">
    <property type="component" value="Unassembled WGS sequence"/>
</dbReference>
<comment type="caution">
    <text evidence="2">The sequence shown here is derived from an EMBL/GenBank/DDBJ whole genome shotgun (WGS) entry which is preliminary data.</text>
</comment>
<keyword evidence="3" id="KW-1185">Reference proteome</keyword>
<organism evidence="2 3">
    <name type="scientific">Tribonema minus</name>
    <dbReference type="NCBI Taxonomy" id="303371"/>
    <lineage>
        <taxon>Eukaryota</taxon>
        <taxon>Sar</taxon>
        <taxon>Stramenopiles</taxon>
        <taxon>Ochrophyta</taxon>
        <taxon>PX clade</taxon>
        <taxon>Xanthophyceae</taxon>
        <taxon>Tribonematales</taxon>
        <taxon>Tribonemataceae</taxon>
        <taxon>Tribonema</taxon>
    </lineage>
</organism>
<protein>
    <submittedName>
        <fullName evidence="2">Uncharacterized protein</fullName>
    </submittedName>
</protein>
<dbReference type="EMBL" id="JAFCMP010000050">
    <property type="protein sequence ID" value="KAG5189441.1"/>
    <property type="molecule type" value="Genomic_DNA"/>
</dbReference>
<name>A0A835Z919_9STRA</name>
<accession>A0A835Z919</accession>
<dbReference type="AlphaFoldDB" id="A0A835Z919"/>
<dbReference type="OrthoDB" id="192566at2759"/>
<evidence type="ECO:0000313" key="2">
    <source>
        <dbReference type="EMBL" id="KAG5189441.1"/>
    </source>
</evidence>
<proteinExistence type="predicted"/>